<sequence length="321" mass="35118">MKKKIDIIKIAREAILLQARSIEMLIPNLTDDLQGAVNLIHQSKGRVIITGIGKSANIALKIVATLNSTGTPSVFMHAADAIHGDLGIIQKRDVIICISKSGESPEMQVLAPLIRERGNKIISITGNPNSYLARKSKYVLNTSVEKEACINNLAPTCSTTAQLVMGDVLAVCLEELNGFSTEDFARYHPGGTLGKKLYLRAIDIIENNFKPSVNPDDPISKVILEVSSKRLGVTAVTINDQIIGIITDGDIRRMLENTDNFLNLRARDIMSHSPHCISPDLLAVNAIKIMKEKKITHILVAKDTHYLGVIHLHDIIKEGLS</sequence>
<dbReference type="InterPro" id="IPR004800">
    <property type="entry name" value="KdsD/KpsF-type"/>
</dbReference>
<dbReference type="KEGG" id="ise:JBKA6_1466"/>
<dbReference type="Gene3D" id="3.10.580.10">
    <property type="entry name" value="CBS-domain"/>
    <property type="match status" value="1"/>
</dbReference>
<comment type="similarity">
    <text evidence="1 4">Belongs to the SIS family. GutQ/KpsF subfamily.</text>
</comment>
<evidence type="ECO:0000256" key="5">
    <source>
        <dbReference type="PIRSR" id="PIRSR004692-2"/>
    </source>
</evidence>
<feature type="site" description="Catalytically relevant" evidence="6">
    <location>
        <position position="188"/>
    </location>
</feature>
<keyword evidence="11" id="KW-1185">Reference proteome</keyword>
<feature type="site" description="Catalytically relevant" evidence="6">
    <location>
        <position position="54"/>
    </location>
</feature>
<dbReference type="PROSITE" id="PS51464">
    <property type="entry name" value="SIS"/>
    <property type="match status" value="1"/>
</dbReference>
<evidence type="ECO:0000313" key="10">
    <source>
        <dbReference type="EMBL" id="BAV95479.1"/>
    </source>
</evidence>
<proteinExistence type="inferred from homology"/>
<dbReference type="GO" id="GO:1901135">
    <property type="term" value="P:carbohydrate derivative metabolic process"/>
    <property type="evidence" value="ECO:0007669"/>
    <property type="project" value="InterPro"/>
</dbReference>
<keyword evidence="3 7" id="KW-0129">CBS domain</keyword>
<dbReference type="Pfam" id="PF00571">
    <property type="entry name" value="CBS"/>
    <property type="match status" value="2"/>
</dbReference>
<evidence type="ECO:0000313" key="11">
    <source>
        <dbReference type="Proteomes" id="UP000243197"/>
    </source>
</evidence>
<dbReference type="GO" id="GO:0046872">
    <property type="term" value="F:metal ion binding"/>
    <property type="evidence" value="ECO:0007669"/>
    <property type="project" value="UniProtKB-KW"/>
</dbReference>
<dbReference type="Pfam" id="PF01380">
    <property type="entry name" value="SIS"/>
    <property type="match status" value="1"/>
</dbReference>
<dbReference type="InterPro" id="IPR000644">
    <property type="entry name" value="CBS_dom"/>
</dbReference>
<dbReference type="AlphaFoldDB" id="A0A1J1DZX0"/>
<dbReference type="InterPro" id="IPR001347">
    <property type="entry name" value="SIS_dom"/>
</dbReference>
<accession>A0A1J1DZX0</accession>
<dbReference type="InterPro" id="IPR046348">
    <property type="entry name" value="SIS_dom_sf"/>
</dbReference>
<evidence type="ECO:0000256" key="7">
    <source>
        <dbReference type="PROSITE-ProRule" id="PRU00703"/>
    </source>
</evidence>
<keyword evidence="10" id="KW-0413">Isomerase</keyword>
<dbReference type="PIRSF" id="PIRSF004692">
    <property type="entry name" value="KdsD_KpsF"/>
    <property type="match status" value="1"/>
</dbReference>
<organism evidence="10 11">
    <name type="scientific">Ichthyobacterium seriolicida</name>
    <dbReference type="NCBI Taxonomy" id="242600"/>
    <lineage>
        <taxon>Bacteria</taxon>
        <taxon>Pseudomonadati</taxon>
        <taxon>Bacteroidota</taxon>
        <taxon>Flavobacteriia</taxon>
        <taxon>Flavobacteriales</taxon>
        <taxon>Ichthyobacteriaceae</taxon>
        <taxon>Ichthyobacterium</taxon>
    </lineage>
</organism>
<evidence type="ECO:0000256" key="1">
    <source>
        <dbReference type="ARBA" id="ARBA00008165"/>
    </source>
</evidence>
<evidence type="ECO:0000259" key="9">
    <source>
        <dbReference type="PROSITE" id="PS51464"/>
    </source>
</evidence>
<feature type="site" description="Catalytically relevant" evidence="6">
    <location>
        <position position="147"/>
    </location>
</feature>
<dbReference type="GO" id="GO:0019146">
    <property type="term" value="F:arabinose-5-phosphate isomerase activity"/>
    <property type="evidence" value="ECO:0007669"/>
    <property type="project" value="UniProtKB-ARBA"/>
</dbReference>
<protein>
    <submittedName>
        <fullName evidence="10">D-arabinose 5-phosphate isomerase</fullName>
    </submittedName>
</protein>
<dbReference type="GO" id="GO:0005975">
    <property type="term" value="P:carbohydrate metabolic process"/>
    <property type="evidence" value="ECO:0007669"/>
    <property type="project" value="InterPro"/>
</dbReference>
<dbReference type="SUPFAM" id="SSF53697">
    <property type="entry name" value="SIS domain"/>
    <property type="match status" value="1"/>
</dbReference>
<dbReference type="EMBL" id="AP014564">
    <property type="protein sequence ID" value="BAV95479.1"/>
    <property type="molecule type" value="Genomic_DNA"/>
</dbReference>
<dbReference type="OrthoDB" id="9762536at2"/>
<dbReference type="PANTHER" id="PTHR42745">
    <property type="match status" value="1"/>
</dbReference>
<dbReference type="PROSITE" id="PS51371">
    <property type="entry name" value="CBS"/>
    <property type="match status" value="1"/>
</dbReference>
<dbReference type="PANTHER" id="PTHR42745:SF1">
    <property type="entry name" value="ARABINOSE 5-PHOSPHATE ISOMERASE KDSD"/>
    <property type="match status" value="1"/>
</dbReference>
<dbReference type="NCBIfam" id="TIGR00393">
    <property type="entry name" value="kpsF"/>
    <property type="match status" value="1"/>
</dbReference>
<evidence type="ECO:0000256" key="2">
    <source>
        <dbReference type="ARBA" id="ARBA00022737"/>
    </source>
</evidence>
<evidence type="ECO:0000259" key="8">
    <source>
        <dbReference type="PROSITE" id="PS51371"/>
    </source>
</evidence>
<feature type="site" description="Catalytically relevant" evidence="6">
    <location>
        <position position="106"/>
    </location>
</feature>
<dbReference type="FunFam" id="3.40.50.10490:FF:000011">
    <property type="entry name" value="Arabinose 5-phosphate isomerase"/>
    <property type="match status" value="1"/>
</dbReference>
<reference evidence="10 11" key="1">
    <citation type="submission" date="2014-03" db="EMBL/GenBank/DDBJ databases">
        <title>complete genome sequence of Flavobacteriaceae bacterium JBKA-6.</title>
        <authorList>
            <person name="Takano T."/>
            <person name="Nakamura Y."/>
            <person name="Takuma S."/>
            <person name="Yasuike M."/>
            <person name="Matsuyama T."/>
            <person name="Sakai T."/>
            <person name="Fujiwara A."/>
            <person name="Kimoto K."/>
            <person name="Fukuda Y."/>
            <person name="Kondo H."/>
            <person name="Hirono I."/>
            <person name="Nakayasu C."/>
        </authorList>
    </citation>
    <scope>NUCLEOTIDE SEQUENCE [LARGE SCALE GENOMIC DNA]</scope>
    <source>
        <strain evidence="10 11">JBKA-6</strain>
    </source>
</reference>
<dbReference type="CDD" id="cd05014">
    <property type="entry name" value="SIS_Kpsf"/>
    <property type="match status" value="1"/>
</dbReference>
<dbReference type="InterPro" id="IPR046342">
    <property type="entry name" value="CBS_dom_sf"/>
</dbReference>
<dbReference type="InterPro" id="IPR035474">
    <property type="entry name" value="SIS_Kpsf"/>
</dbReference>
<evidence type="ECO:0000256" key="6">
    <source>
        <dbReference type="PIRSR" id="PIRSR004692-3"/>
    </source>
</evidence>
<name>A0A1J1DZX0_9FLAO</name>
<dbReference type="RefSeq" id="WP_096687289.1">
    <property type="nucleotide sequence ID" value="NZ_AP014564.1"/>
</dbReference>
<gene>
    <name evidence="10" type="ORF">JBKA6_1466</name>
</gene>
<dbReference type="GO" id="GO:0097367">
    <property type="term" value="F:carbohydrate derivative binding"/>
    <property type="evidence" value="ECO:0007669"/>
    <property type="project" value="InterPro"/>
</dbReference>
<keyword evidence="5" id="KW-0862">Zinc</keyword>
<feature type="domain" description="SIS" evidence="9">
    <location>
        <begin position="36"/>
        <end position="179"/>
    </location>
</feature>
<dbReference type="Proteomes" id="UP000243197">
    <property type="component" value="Chromosome"/>
</dbReference>
<evidence type="ECO:0000256" key="3">
    <source>
        <dbReference type="ARBA" id="ARBA00023122"/>
    </source>
</evidence>
<dbReference type="InterPro" id="IPR050986">
    <property type="entry name" value="GutQ/KpsF_isomerases"/>
</dbReference>
<dbReference type="Gene3D" id="3.40.50.10490">
    <property type="entry name" value="Glucose-6-phosphate isomerase like protein, domain 1"/>
    <property type="match status" value="1"/>
</dbReference>
<keyword evidence="5" id="KW-0479">Metal-binding</keyword>
<feature type="binding site" evidence="5">
    <location>
        <position position="77"/>
    </location>
    <ligand>
        <name>Zn(2+)</name>
        <dbReference type="ChEBI" id="CHEBI:29105"/>
    </ligand>
</feature>
<evidence type="ECO:0000256" key="4">
    <source>
        <dbReference type="PIRNR" id="PIRNR004692"/>
    </source>
</evidence>
<feature type="domain" description="CBS" evidence="8">
    <location>
        <begin position="270"/>
        <end position="321"/>
    </location>
</feature>
<keyword evidence="2" id="KW-0677">Repeat</keyword>